<reference evidence="3" key="1">
    <citation type="submission" date="2022-10" db="EMBL/GenBank/DDBJ databases">
        <title>Roseovarius pelagicus sp. nov., isolated from Arctic seawater.</title>
        <authorList>
            <person name="Hong Y.W."/>
            <person name="Hwang C.Y."/>
        </authorList>
    </citation>
    <scope>NUCLEOTIDE SEQUENCE</scope>
    <source>
        <strain evidence="3">HL-MP18</strain>
    </source>
</reference>
<name>A0ABY6DDE8_9RHOB</name>
<accession>A0ABY6DDE8</accession>
<dbReference type="EMBL" id="CP106738">
    <property type="protein sequence ID" value="UXX84179.1"/>
    <property type="molecule type" value="Genomic_DNA"/>
</dbReference>
<evidence type="ECO:0000313" key="3">
    <source>
        <dbReference type="EMBL" id="UXX84179.1"/>
    </source>
</evidence>
<gene>
    <name evidence="3" type="ORF">N7U68_05880</name>
</gene>
<keyword evidence="4" id="KW-1185">Reference proteome</keyword>
<sequence length="405" mass="42633">MTYPPTMLRSLLCGVSVFGVSAAMPSHAAEWEIGLGAYVEQSLAYASYDSDTASDFDGIDSVGSGEAFFLPSITLDNGIKIGVNIQMEGHVGERNAGADIDEAHIFVKGSFGELLIGKSDTPGNHMSFGAPMGYGPATNFGGISSGSLGSYIPFSGVHNSQMMGDDLIRGTLGSTFVSNMGEETQGRITYFTPRFAGFQLGLSYAHEEPNAAPNRQDFFDIGANYVNSFGDFDVGLSAKWGIADNTADPNASPEYWGAGANLGYGGFTIGGSFAESNNSSNGVTDGEAYDVGLLYQAGKFGYSMSYLHGRNVDNEHAGFGPKERFQAITAAINYYATGHPERPVQPPRPGAGYDTTYGLQKGVGINAFVFASYVKFDEDVGDGGFGTPGDDVDGFVIGTGLKLSF</sequence>
<dbReference type="InterPro" id="IPR023614">
    <property type="entry name" value="Porin_dom_sf"/>
</dbReference>
<dbReference type="Proteomes" id="UP001064087">
    <property type="component" value="Chromosome"/>
</dbReference>
<dbReference type="InterPro" id="IPR033900">
    <property type="entry name" value="Gram_neg_porin_domain"/>
</dbReference>
<dbReference type="RefSeq" id="WP_263048547.1">
    <property type="nucleotide sequence ID" value="NZ_CP106738.1"/>
</dbReference>
<feature type="chain" id="PRO_5046919274" evidence="1">
    <location>
        <begin position="29"/>
        <end position="405"/>
    </location>
</feature>
<feature type="domain" description="Porin" evidence="2">
    <location>
        <begin position="21"/>
        <end position="334"/>
    </location>
</feature>
<organism evidence="3 4">
    <name type="scientific">Roseovarius pelagicus</name>
    <dbReference type="NCBI Taxonomy" id="2980108"/>
    <lineage>
        <taxon>Bacteria</taxon>
        <taxon>Pseudomonadati</taxon>
        <taxon>Pseudomonadota</taxon>
        <taxon>Alphaproteobacteria</taxon>
        <taxon>Rhodobacterales</taxon>
        <taxon>Roseobacteraceae</taxon>
        <taxon>Roseovarius</taxon>
    </lineage>
</organism>
<evidence type="ECO:0000259" key="2">
    <source>
        <dbReference type="Pfam" id="PF13609"/>
    </source>
</evidence>
<evidence type="ECO:0000313" key="4">
    <source>
        <dbReference type="Proteomes" id="UP001064087"/>
    </source>
</evidence>
<dbReference type="Gene3D" id="2.40.160.10">
    <property type="entry name" value="Porin"/>
    <property type="match status" value="1"/>
</dbReference>
<proteinExistence type="predicted"/>
<feature type="signal peptide" evidence="1">
    <location>
        <begin position="1"/>
        <end position="28"/>
    </location>
</feature>
<evidence type="ECO:0000256" key="1">
    <source>
        <dbReference type="SAM" id="SignalP"/>
    </source>
</evidence>
<protein>
    <submittedName>
        <fullName evidence="3">Porin</fullName>
    </submittedName>
</protein>
<dbReference type="SUPFAM" id="SSF56935">
    <property type="entry name" value="Porins"/>
    <property type="match status" value="1"/>
</dbReference>
<dbReference type="Pfam" id="PF13609">
    <property type="entry name" value="Porin_4"/>
    <property type="match status" value="1"/>
</dbReference>
<keyword evidence="1" id="KW-0732">Signal</keyword>